<keyword evidence="5 12" id="KW-0812">Transmembrane</keyword>
<dbReference type="GO" id="GO:0004672">
    <property type="term" value="F:protein kinase activity"/>
    <property type="evidence" value="ECO:0007669"/>
    <property type="project" value="InterPro"/>
</dbReference>
<dbReference type="FunFam" id="3.80.10.10:FF:000383">
    <property type="entry name" value="Leucine-rich repeat receptor protein kinase EMS1"/>
    <property type="match status" value="1"/>
</dbReference>
<dbReference type="Pfam" id="PF23598">
    <property type="entry name" value="LRR_14"/>
    <property type="match status" value="1"/>
</dbReference>
<evidence type="ECO:0000259" key="13">
    <source>
        <dbReference type="PROSITE" id="PS50011"/>
    </source>
</evidence>
<dbReference type="SMART" id="SM00369">
    <property type="entry name" value="LRR_TYP"/>
    <property type="match status" value="4"/>
</dbReference>
<evidence type="ECO:0000256" key="4">
    <source>
        <dbReference type="ARBA" id="ARBA00022614"/>
    </source>
</evidence>
<keyword evidence="15" id="KW-1185">Reference proteome</keyword>
<dbReference type="PROSITE" id="PS50011">
    <property type="entry name" value="PROTEIN_KINASE_DOM"/>
    <property type="match status" value="1"/>
</dbReference>
<keyword evidence="11" id="KW-0067">ATP-binding</keyword>
<dbReference type="InterPro" id="IPR001611">
    <property type="entry name" value="Leu-rich_rpt"/>
</dbReference>
<evidence type="ECO:0000256" key="3">
    <source>
        <dbReference type="ARBA" id="ARBA00022475"/>
    </source>
</evidence>
<keyword evidence="10" id="KW-0325">Glycoprotein</keyword>
<evidence type="ECO:0000256" key="7">
    <source>
        <dbReference type="ARBA" id="ARBA00022737"/>
    </source>
</evidence>
<evidence type="ECO:0000256" key="10">
    <source>
        <dbReference type="ARBA" id="ARBA00023180"/>
    </source>
</evidence>
<keyword evidence="9 12" id="KW-0472">Membrane</keyword>
<protein>
    <recommendedName>
        <fullName evidence="13">Protein kinase domain-containing protein</fullName>
    </recommendedName>
</protein>
<feature type="binding site" evidence="11">
    <location>
        <position position="357"/>
    </location>
    <ligand>
        <name>ATP</name>
        <dbReference type="ChEBI" id="CHEBI:30616"/>
    </ligand>
</feature>
<comment type="caution">
    <text evidence="14">The sequence shown here is derived from an EMBL/GenBank/DDBJ whole genome shotgun (WGS) entry which is preliminary data.</text>
</comment>
<accession>A0A6A6KMU6</accession>
<dbReference type="InterPro" id="IPR003591">
    <property type="entry name" value="Leu-rich_rpt_typical-subtyp"/>
</dbReference>
<feature type="transmembrane region" description="Helical" evidence="12">
    <location>
        <begin position="261"/>
        <end position="284"/>
    </location>
</feature>
<dbReference type="InterPro" id="IPR055414">
    <property type="entry name" value="LRR_R13L4/SHOC2-like"/>
</dbReference>
<keyword evidence="8 12" id="KW-1133">Transmembrane helix</keyword>
<evidence type="ECO:0000256" key="12">
    <source>
        <dbReference type="SAM" id="Phobius"/>
    </source>
</evidence>
<dbReference type="AlphaFoldDB" id="A0A6A6KMU6"/>
<organism evidence="14 15">
    <name type="scientific">Hevea brasiliensis</name>
    <name type="common">Para rubber tree</name>
    <name type="synonym">Siphonia brasiliensis</name>
    <dbReference type="NCBI Taxonomy" id="3981"/>
    <lineage>
        <taxon>Eukaryota</taxon>
        <taxon>Viridiplantae</taxon>
        <taxon>Streptophyta</taxon>
        <taxon>Embryophyta</taxon>
        <taxon>Tracheophyta</taxon>
        <taxon>Spermatophyta</taxon>
        <taxon>Magnoliopsida</taxon>
        <taxon>eudicotyledons</taxon>
        <taxon>Gunneridae</taxon>
        <taxon>Pentapetalae</taxon>
        <taxon>rosids</taxon>
        <taxon>fabids</taxon>
        <taxon>Malpighiales</taxon>
        <taxon>Euphorbiaceae</taxon>
        <taxon>Crotonoideae</taxon>
        <taxon>Micrandreae</taxon>
        <taxon>Hevea</taxon>
    </lineage>
</organism>
<evidence type="ECO:0000256" key="1">
    <source>
        <dbReference type="ARBA" id="ARBA00004167"/>
    </source>
</evidence>
<dbReference type="FunFam" id="3.80.10.10:FF:000299">
    <property type="entry name" value="Piriformospora indica-insensitive protein 2"/>
    <property type="match status" value="1"/>
</dbReference>
<dbReference type="SUPFAM" id="SSF56112">
    <property type="entry name" value="Protein kinase-like (PK-like)"/>
    <property type="match status" value="1"/>
</dbReference>
<evidence type="ECO:0000256" key="8">
    <source>
        <dbReference type="ARBA" id="ARBA00022989"/>
    </source>
</evidence>
<dbReference type="SUPFAM" id="SSF52058">
    <property type="entry name" value="L domain-like"/>
    <property type="match status" value="1"/>
</dbReference>
<keyword evidence="4" id="KW-0433">Leucine-rich repeat</keyword>
<gene>
    <name evidence="14" type="ORF">GH714_008554</name>
</gene>
<comment type="subcellular location">
    <subcellularLocation>
        <location evidence="2">Cell membrane</location>
    </subcellularLocation>
    <subcellularLocation>
        <location evidence="1">Membrane</location>
        <topology evidence="1">Single-pass membrane protein</topology>
    </subcellularLocation>
</comment>
<proteinExistence type="predicted"/>
<dbReference type="InterPro" id="IPR000719">
    <property type="entry name" value="Prot_kinase_dom"/>
</dbReference>
<dbReference type="InterPro" id="IPR050647">
    <property type="entry name" value="Plant_LRR-RLKs"/>
</dbReference>
<evidence type="ECO:0000256" key="2">
    <source>
        <dbReference type="ARBA" id="ARBA00004236"/>
    </source>
</evidence>
<sequence>MFLRENQVNGSIPSEIGNLKNLVTLDFGVNLLSGPIPPAFGNLTKLKTLYLDSNKLDGLIPLEIGNLKSLYFLCFEYNNLVGPIPSLNNLTQVRSLSFSHNHINGTIPPGIGSLKFLCHLNIQHNKISGPIPSTFGNLTQLKFLALGKNQISACIPSEIGNLKFLIHLTMSNTHLTGHIPSTFELHQWRDTPTIRNLARLKYLDLSYNNVSGQIPDSLEDQFQHCSKSSSAQLIASEYSKCHDEYHNFQPSFRPQKVKRSLHYIEICLPVGLFLAFLILGLLFVSRWWQCKAKTSHTEAKQVRNGNAFTIWNHDARIAFDIISATEGFDIRHCIGTGGYGSVYKAQLPCGKVFAVKKLH</sequence>
<evidence type="ECO:0000256" key="11">
    <source>
        <dbReference type="PROSITE-ProRule" id="PRU10141"/>
    </source>
</evidence>
<keyword evidence="7" id="KW-0677">Repeat</keyword>
<reference evidence="14 15" key="1">
    <citation type="journal article" date="2020" name="Mol. Plant">
        <title>The Chromosome-Based Rubber Tree Genome Provides New Insights into Spurge Genome Evolution and Rubber Biosynthesis.</title>
        <authorList>
            <person name="Liu J."/>
            <person name="Shi C."/>
            <person name="Shi C.C."/>
            <person name="Li W."/>
            <person name="Zhang Q.J."/>
            <person name="Zhang Y."/>
            <person name="Li K."/>
            <person name="Lu H.F."/>
            <person name="Shi C."/>
            <person name="Zhu S.T."/>
            <person name="Xiao Z.Y."/>
            <person name="Nan H."/>
            <person name="Yue Y."/>
            <person name="Zhu X.G."/>
            <person name="Wu Y."/>
            <person name="Hong X.N."/>
            <person name="Fan G.Y."/>
            <person name="Tong Y."/>
            <person name="Zhang D."/>
            <person name="Mao C.L."/>
            <person name="Liu Y.L."/>
            <person name="Hao S.J."/>
            <person name="Liu W.Q."/>
            <person name="Lv M.Q."/>
            <person name="Zhang H.B."/>
            <person name="Liu Y."/>
            <person name="Hu-Tang G.R."/>
            <person name="Wang J.P."/>
            <person name="Wang J.H."/>
            <person name="Sun Y.H."/>
            <person name="Ni S.B."/>
            <person name="Chen W.B."/>
            <person name="Zhang X.C."/>
            <person name="Jiao Y.N."/>
            <person name="Eichler E.E."/>
            <person name="Li G.H."/>
            <person name="Liu X."/>
            <person name="Gao L.Z."/>
        </authorList>
    </citation>
    <scope>NUCLEOTIDE SEQUENCE [LARGE SCALE GENOMIC DNA]</scope>
    <source>
        <strain evidence="15">cv. GT1</strain>
        <tissue evidence="14">Leaf</tissue>
    </source>
</reference>
<dbReference type="PANTHER" id="PTHR48056">
    <property type="entry name" value="LRR RECEPTOR-LIKE SERINE/THREONINE-PROTEIN KINASE-RELATED"/>
    <property type="match status" value="1"/>
</dbReference>
<dbReference type="EMBL" id="JAAGAX010000015">
    <property type="protein sequence ID" value="KAF2290291.1"/>
    <property type="molecule type" value="Genomic_DNA"/>
</dbReference>
<dbReference type="Proteomes" id="UP000467840">
    <property type="component" value="Chromosome 2"/>
</dbReference>
<dbReference type="GO" id="GO:0005886">
    <property type="term" value="C:plasma membrane"/>
    <property type="evidence" value="ECO:0007669"/>
    <property type="project" value="UniProtKB-SubCell"/>
</dbReference>
<dbReference type="InterPro" id="IPR011009">
    <property type="entry name" value="Kinase-like_dom_sf"/>
</dbReference>
<keyword evidence="6" id="KW-0732">Signal</keyword>
<evidence type="ECO:0000256" key="9">
    <source>
        <dbReference type="ARBA" id="ARBA00023136"/>
    </source>
</evidence>
<dbReference type="Gene3D" id="3.30.200.20">
    <property type="entry name" value="Phosphorylase Kinase, domain 1"/>
    <property type="match status" value="1"/>
</dbReference>
<name>A0A6A6KMU6_HEVBR</name>
<dbReference type="Gene3D" id="3.80.10.10">
    <property type="entry name" value="Ribonuclease Inhibitor"/>
    <property type="match status" value="3"/>
</dbReference>
<evidence type="ECO:0000256" key="6">
    <source>
        <dbReference type="ARBA" id="ARBA00022729"/>
    </source>
</evidence>
<dbReference type="GO" id="GO:0033612">
    <property type="term" value="F:receptor serine/threonine kinase binding"/>
    <property type="evidence" value="ECO:0007669"/>
    <property type="project" value="TreeGrafter"/>
</dbReference>
<keyword evidence="11" id="KW-0547">Nucleotide-binding</keyword>
<keyword evidence="3" id="KW-1003">Cell membrane</keyword>
<dbReference type="GO" id="GO:0005524">
    <property type="term" value="F:ATP binding"/>
    <property type="evidence" value="ECO:0007669"/>
    <property type="project" value="UniProtKB-UniRule"/>
</dbReference>
<evidence type="ECO:0000256" key="5">
    <source>
        <dbReference type="ARBA" id="ARBA00022692"/>
    </source>
</evidence>
<dbReference type="PROSITE" id="PS00107">
    <property type="entry name" value="PROTEIN_KINASE_ATP"/>
    <property type="match status" value="1"/>
</dbReference>
<evidence type="ECO:0000313" key="15">
    <source>
        <dbReference type="Proteomes" id="UP000467840"/>
    </source>
</evidence>
<feature type="domain" description="Protein kinase" evidence="13">
    <location>
        <begin position="328"/>
        <end position="359"/>
    </location>
</feature>
<evidence type="ECO:0000313" key="14">
    <source>
        <dbReference type="EMBL" id="KAF2290291.1"/>
    </source>
</evidence>
<dbReference type="InterPro" id="IPR032675">
    <property type="entry name" value="LRR_dom_sf"/>
</dbReference>
<dbReference type="PANTHER" id="PTHR48056:SF26">
    <property type="entry name" value="MDIS1-INTERACTING RECEPTOR LIKE KINASE 1"/>
    <property type="match status" value="1"/>
</dbReference>
<dbReference type="InterPro" id="IPR017441">
    <property type="entry name" value="Protein_kinase_ATP_BS"/>
</dbReference>
<dbReference type="Pfam" id="PF00560">
    <property type="entry name" value="LRR_1"/>
    <property type="match status" value="3"/>
</dbReference>